<name>A0AA95MRK5_9BACI</name>
<organism evidence="2 3">
    <name type="scientific">Neobacillus novalis</name>
    <dbReference type="NCBI Taxonomy" id="220687"/>
    <lineage>
        <taxon>Bacteria</taxon>
        <taxon>Bacillati</taxon>
        <taxon>Bacillota</taxon>
        <taxon>Bacilli</taxon>
        <taxon>Bacillales</taxon>
        <taxon>Bacillaceae</taxon>
        <taxon>Neobacillus</taxon>
    </lineage>
</organism>
<protein>
    <recommendedName>
        <fullName evidence="1">YhfM-like domain-containing protein</fullName>
    </recommendedName>
</protein>
<dbReference type="Pfam" id="PF26353">
    <property type="entry name" value="YhfM"/>
    <property type="match status" value="1"/>
</dbReference>
<gene>
    <name evidence="2" type="ORF">QNH39_04755</name>
</gene>
<dbReference type="InterPro" id="IPR058780">
    <property type="entry name" value="YhfM-like_dom"/>
</dbReference>
<dbReference type="KEGG" id="nnv:QNH39_04755"/>
<dbReference type="PROSITE" id="PS51257">
    <property type="entry name" value="PROKAR_LIPOPROTEIN"/>
    <property type="match status" value="1"/>
</dbReference>
<accession>A0AA95MRK5</accession>
<evidence type="ECO:0000313" key="2">
    <source>
        <dbReference type="EMBL" id="WHY87174.1"/>
    </source>
</evidence>
<dbReference type="RefSeq" id="WP_066083143.1">
    <property type="nucleotide sequence ID" value="NZ_CP126114.1"/>
</dbReference>
<feature type="domain" description="YhfM-like" evidence="1">
    <location>
        <begin position="39"/>
        <end position="151"/>
    </location>
</feature>
<dbReference type="Proteomes" id="UP001178288">
    <property type="component" value="Chromosome"/>
</dbReference>
<proteinExistence type="predicted"/>
<evidence type="ECO:0000313" key="3">
    <source>
        <dbReference type="Proteomes" id="UP001178288"/>
    </source>
</evidence>
<sequence length="156" mass="18212">MKNVLLYKGEIILKNIKCLIAFIGLISIFIVGCSNVNENEEQIIEVQKRIGDVIKYEDFNEITKNEQVQKVREILDDIDWQNAKVDMARPADYRFSFHFTNPKIQLEKIDLYELWISPNKDKVELVIDAASRYIQLDKDKSAELFEIITGEKLSDQ</sequence>
<reference evidence="2" key="1">
    <citation type="submission" date="2023-05" db="EMBL/GenBank/DDBJ databases">
        <title>Comparative genomics of Bacillaceae isolates and their secondary metabolite potential.</title>
        <authorList>
            <person name="Song L."/>
            <person name="Nielsen L.J."/>
            <person name="Mohite O."/>
            <person name="Xu X."/>
            <person name="Weber T."/>
            <person name="Kovacs A.T."/>
        </authorList>
    </citation>
    <scope>NUCLEOTIDE SEQUENCE</scope>
    <source>
        <strain evidence="2">XLM17</strain>
    </source>
</reference>
<dbReference type="AlphaFoldDB" id="A0AA95MRK5"/>
<keyword evidence="3" id="KW-1185">Reference proteome</keyword>
<evidence type="ECO:0000259" key="1">
    <source>
        <dbReference type="Pfam" id="PF26353"/>
    </source>
</evidence>
<dbReference type="EMBL" id="CP126114">
    <property type="protein sequence ID" value="WHY87174.1"/>
    <property type="molecule type" value="Genomic_DNA"/>
</dbReference>